<keyword evidence="11" id="KW-0067">ATP-binding</keyword>
<evidence type="ECO:0000313" key="20">
    <source>
        <dbReference type="Proteomes" id="UP001633002"/>
    </source>
</evidence>
<dbReference type="EMBL" id="JBJQOH010000008">
    <property type="protein sequence ID" value="KAL3676276.1"/>
    <property type="molecule type" value="Genomic_DNA"/>
</dbReference>
<feature type="region of interest" description="Disordered" evidence="16">
    <location>
        <begin position="130"/>
        <end position="267"/>
    </location>
</feature>
<feature type="compositionally biased region" description="Basic and acidic residues" evidence="16">
    <location>
        <begin position="231"/>
        <end position="253"/>
    </location>
</feature>
<keyword evidence="7" id="KW-0547">Nucleotide-binding</keyword>
<protein>
    <recommendedName>
        <fullName evidence="21">Protein kinase domain-containing protein</fullName>
    </recommendedName>
</protein>
<evidence type="ECO:0000256" key="10">
    <source>
        <dbReference type="ARBA" id="ARBA00022833"/>
    </source>
</evidence>
<evidence type="ECO:0000256" key="15">
    <source>
        <dbReference type="PROSITE-ProRule" id="PRU00047"/>
    </source>
</evidence>
<dbReference type="GO" id="GO:0004674">
    <property type="term" value="F:protein serine/threonine kinase activity"/>
    <property type="evidence" value="ECO:0007669"/>
    <property type="project" value="UniProtKB-KW"/>
</dbReference>
<evidence type="ECO:0000256" key="12">
    <source>
        <dbReference type="ARBA" id="ARBA00022989"/>
    </source>
</evidence>
<keyword evidence="2" id="KW-0723">Serine/threonine-protein kinase</keyword>
<organism evidence="19 20">
    <name type="scientific">Riccia sorocarpa</name>
    <dbReference type="NCBI Taxonomy" id="122646"/>
    <lineage>
        <taxon>Eukaryota</taxon>
        <taxon>Viridiplantae</taxon>
        <taxon>Streptophyta</taxon>
        <taxon>Embryophyta</taxon>
        <taxon>Marchantiophyta</taxon>
        <taxon>Marchantiopsida</taxon>
        <taxon>Marchantiidae</taxon>
        <taxon>Marchantiales</taxon>
        <taxon>Ricciaceae</taxon>
        <taxon>Riccia</taxon>
    </lineage>
</organism>
<evidence type="ECO:0000313" key="19">
    <source>
        <dbReference type="EMBL" id="KAL3676276.1"/>
    </source>
</evidence>
<dbReference type="InterPro" id="IPR011009">
    <property type="entry name" value="Kinase-like_dom_sf"/>
</dbReference>
<sequence length="570" mass="63644">MPATAGRVRMPANNRVHNSAALQTHGIWQSAIGYDPYAPDQRHQADERGGAPTKAVGGVGITEEQQNAYDSFQGLLALARLTGSSADEVRGACKKCGRVGHLTFQCRNFLTAKEEAAACAAVLMIERGAKGKEGTSQSDRESEETDEDLSDSDEDPEMERALAEKYGWNREKSRGSHGHEKSTLKGERERSRSSKISSKRKKAKRKNLSDEDASDYTSDSENEHKRKRPGKRENRKRDRVSDRDDSNGRERKSNIAPRSGGGPKNNATFFKVIPEGKLLAIDCISQTYFQDGSIESLRMGLRTLSNSRNDVDRRTLSSVRSARDNRSTLLTWEQRLRISIGIAKGLSYLHDELQPKIIHRDIKPQNILLDKDWNPKIADFGLARYLLDTSTQKATKNIGGTMGYLSPEYATQGLHTEKLDVYSYGVLLLEIVSGRKCIEDPRKVPVDEIYLKDWTLKSYREGCLSRIAEASILASNSPQDIEPLLNTALLCLQYDHEKRPSMSQVVTILTNSFSEVAVDIISELQVIFHAENSIKCGETSRWEKHPLLRETSQSSDQTGGSIELSLTKLD</sequence>
<accession>A0ABD3GCE1</accession>
<dbReference type="PROSITE" id="PS50158">
    <property type="entry name" value="ZF_CCHC"/>
    <property type="match status" value="1"/>
</dbReference>
<dbReference type="InterPro" id="IPR008271">
    <property type="entry name" value="Ser/Thr_kinase_AS"/>
</dbReference>
<dbReference type="PROSITE" id="PS00108">
    <property type="entry name" value="PROTEIN_KINASE_ST"/>
    <property type="match status" value="1"/>
</dbReference>
<dbReference type="InterPro" id="IPR000719">
    <property type="entry name" value="Prot_kinase_dom"/>
</dbReference>
<keyword evidence="10" id="KW-0862">Zinc</keyword>
<dbReference type="FunFam" id="1.10.510.10:FF:000590">
    <property type="entry name" value="PR5-like receptor kinase"/>
    <property type="match status" value="1"/>
</dbReference>
<dbReference type="PANTHER" id="PTHR31437">
    <property type="entry name" value="SREK1IP1 FAMILY MEMBER"/>
    <property type="match status" value="1"/>
</dbReference>
<evidence type="ECO:0000256" key="1">
    <source>
        <dbReference type="ARBA" id="ARBA00004479"/>
    </source>
</evidence>
<evidence type="ECO:0000259" key="18">
    <source>
        <dbReference type="PROSITE" id="PS50158"/>
    </source>
</evidence>
<evidence type="ECO:0000256" key="5">
    <source>
        <dbReference type="ARBA" id="ARBA00022723"/>
    </source>
</evidence>
<dbReference type="Proteomes" id="UP001633002">
    <property type="component" value="Unassembled WGS sequence"/>
</dbReference>
<keyword evidence="3" id="KW-0808">Transferase</keyword>
<keyword evidence="20" id="KW-1185">Reference proteome</keyword>
<dbReference type="SUPFAM" id="SSF56112">
    <property type="entry name" value="Protein kinase-like (PK-like)"/>
    <property type="match status" value="1"/>
</dbReference>
<keyword evidence="8 15" id="KW-0863">Zinc-finger</keyword>
<dbReference type="AlphaFoldDB" id="A0ABD3GCE1"/>
<feature type="compositionally biased region" description="Acidic residues" evidence="16">
    <location>
        <begin position="141"/>
        <end position="157"/>
    </location>
</feature>
<evidence type="ECO:0000256" key="4">
    <source>
        <dbReference type="ARBA" id="ARBA00022692"/>
    </source>
</evidence>
<keyword evidence="9" id="KW-0418">Kinase</keyword>
<evidence type="ECO:0000256" key="13">
    <source>
        <dbReference type="ARBA" id="ARBA00023136"/>
    </source>
</evidence>
<dbReference type="GO" id="GO:0016020">
    <property type="term" value="C:membrane"/>
    <property type="evidence" value="ECO:0007669"/>
    <property type="project" value="UniProtKB-SubCell"/>
</dbReference>
<dbReference type="InterPro" id="IPR001878">
    <property type="entry name" value="Znf_CCHC"/>
</dbReference>
<evidence type="ECO:0000256" key="6">
    <source>
        <dbReference type="ARBA" id="ARBA00022729"/>
    </source>
</evidence>
<dbReference type="Pfam" id="PF00069">
    <property type="entry name" value="Pkinase"/>
    <property type="match status" value="1"/>
</dbReference>
<feature type="compositionally biased region" description="Basic residues" evidence="16">
    <location>
        <begin position="197"/>
        <end position="206"/>
    </location>
</feature>
<comment type="subcellular location">
    <subcellularLocation>
        <location evidence="1">Membrane</location>
        <topology evidence="1">Single-pass type I membrane protein</topology>
    </subcellularLocation>
</comment>
<comment type="caution">
    <text evidence="19">The sequence shown here is derived from an EMBL/GenBank/DDBJ whole genome shotgun (WGS) entry which is preliminary data.</text>
</comment>
<dbReference type="Gene3D" id="1.10.510.10">
    <property type="entry name" value="Transferase(Phosphotransferase) domain 1"/>
    <property type="match status" value="1"/>
</dbReference>
<evidence type="ECO:0000256" key="14">
    <source>
        <dbReference type="ARBA" id="ARBA00023180"/>
    </source>
</evidence>
<dbReference type="SMART" id="SM00220">
    <property type="entry name" value="S_TKc"/>
    <property type="match status" value="1"/>
</dbReference>
<feature type="domain" description="CCHC-type" evidence="18">
    <location>
        <begin position="93"/>
        <end position="108"/>
    </location>
</feature>
<evidence type="ECO:0000256" key="11">
    <source>
        <dbReference type="ARBA" id="ARBA00022840"/>
    </source>
</evidence>
<keyword evidence="6" id="KW-0732">Signal</keyword>
<feature type="compositionally biased region" description="Basic and acidic residues" evidence="16">
    <location>
        <begin position="158"/>
        <end position="192"/>
    </location>
</feature>
<evidence type="ECO:0000256" key="9">
    <source>
        <dbReference type="ARBA" id="ARBA00022777"/>
    </source>
</evidence>
<dbReference type="PANTHER" id="PTHR31437:SF1">
    <property type="entry name" value="PROTEIN SREK1IP1"/>
    <property type="match status" value="1"/>
</dbReference>
<feature type="compositionally biased region" description="Acidic residues" evidence="16">
    <location>
        <begin position="210"/>
        <end position="220"/>
    </location>
</feature>
<feature type="region of interest" description="Disordered" evidence="16">
    <location>
        <begin position="546"/>
        <end position="570"/>
    </location>
</feature>
<keyword evidence="13" id="KW-0472">Membrane</keyword>
<dbReference type="GO" id="GO:0005524">
    <property type="term" value="F:ATP binding"/>
    <property type="evidence" value="ECO:0007669"/>
    <property type="project" value="UniProtKB-KW"/>
</dbReference>
<keyword evidence="14" id="KW-0325">Glycoprotein</keyword>
<gene>
    <name evidence="19" type="ORF">R1sor_026224</name>
</gene>
<feature type="domain" description="Protein kinase" evidence="17">
    <location>
        <begin position="166"/>
        <end position="514"/>
    </location>
</feature>
<dbReference type="GO" id="GO:0008270">
    <property type="term" value="F:zinc ion binding"/>
    <property type="evidence" value="ECO:0007669"/>
    <property type="project" value="UniProtKB-KW"/>
</dbReference>
<reference evidence="19 20" key="1">
    <citation type="submission" date="2024-09" db="EMBL/GenBank/DDBJ databases">
        <title>Chromosome-scale assembly of Riccia sorocarpa.</title>
        <authorList>
            <person name="Paukszto L."/>
        </authorList>
    </citation>
    <scope>NUCLEOTIDE SEQUENCE [LARGE SCALE GENOMIC DNA]</scope>
    <source>
        <strain evidence="19">LP-2024</strain>
        <tissue evidence="19">Aerial parts of the thallus</tissue>
    </source>
</reference>
<keyword evidence="4" id="KW-0812">Transmembrane</keyword>
<keyword evidence="12" id="KW-1133">Transmembrane helix</keyword>
<evidence type="ECO:0000256" key="8">
    <source>
        <dbReference type="ARBA" id="ARBA00022771"/>
    </source>
</evidence>
<evidence type="ECO:0000259" key="17">
    <source>
        <dbReference type="PROSITE" id="PS50011"/>
    </source>
</evidence>
<proteinExistence type="predicted"/>
<name>A0ABD3GCE1_9MARC</name>
<dbReference type="PROSITE" id="PS50011">
    <property type="entry name" value="PROTEIN_KINASE_DOM"/>
    <property type="match status" value="1"/>
</dbReference>
<evidence type="ECO:0008006" key="21">
    <source>
        <dbReference type="Google" id="ProtNLM"/>
    </source>
</evidence>
<keyword evidence="5" id="KW-0479">Metal-binding</keyword>
<evidence type="ECO:0000256" key="7">
    <source>
        <dbReference type="ARBA" id="ARBA00022741"/>
    </source>
</evidence>
<evidence type="ECO:0000256" key="3">
    <source>
        <dbReference type="ARBA" id="ARBA00022679"/>
    </source>
</evidence>
<feature type="compositionally biased region" description="Polar residues" evidence="16">
    <location>
        <begin position="550"/>
        <end position="560"/>
    </location>
</feature>
<evidence type="ECO:0000256" key="16">
    <source>
        <dbReference type="SAM" id="MobiDB-lite"/>
    </source>
</evidence>
<evidence type="ECO:0000256" key="2">
    <source>
        <dbReference type="ARBA" id="ARBA00022527"/>
    </source>
</evidence>